<gene>
    <name evidence="11" type="ORF">H5975_08180</name>
</gene>
<sequence length="235" mass="26968">MSLLYEWLMSILAIISILMIVLDYAKMISINKDPYMMVDNLILILFTIDYLIRLILSVNKIEFVKSHIFDLLSIIPVAGFFTFFRITRLARLARLLRLVRLVGLTGRLKDFVKTNGLIYYFYLSLAVLLIAACLYSISEKVTFSNALWWSITTATTVGYGDISPTTPLGRFAAILIMFFGIGFVGLLTSSITNFFNNQQTDDWDEKLQAIRKENHELNIKLARIEKLLEEQSNKN</sequence>
<dbReference type="Pfam" id="PF07885">
    <property type="entry name" value="Ion_trans_2"/>
    <property type="match status" value="1"/>
</dbReference>
<evidence type="ECO:0000256" key="4">
    <source>
        <dbReference type="ARBA" id="ARBA00022989"/>
    </source>
</evidence>
<name>A0ABS2H021_9LACO</name>
<evidence type="ECO:0000256" key="9">
    <source>
        <dbReference type="SAM" id="Phobius"/>
    </source>
</evidence>
<dbReference type="InterPro" id="IPR027359">
    <property type="entry name" value="Volt_channel_dom_sf"/>
</dbReference>
<dbReference type="PRINTS" id="PR00169">
    <property type="entry name" value="KCHANNEL"/>
</dbReference>
<evidence type="ECO:0000256" key="8">
    <source>
        <dbReference type="SAM" id="Coils"/>
    </source>
</evidence>
<feature type="transmembrane region" description="Helical" evidence="9">
    <location>
        <begin position="6"/>
        <end position="25"/>
    </location>
</feature>
<feature type="domain" description="Potassium channel" evidence="10">
    <location>
        <begin position="124"/>
        <end position="195"/>
    </location>
</feature>
<evidence type="ECO:0000259" key="10">
    <source>
        <dbReference type="Pfam" id="PF07885"/>
    </source>
</evidence>
<feature type="coiled-coil region" evidence="8">
    <location>
        <begin position="207"/>
        <end position="234"/>
    </location>
</feature>
<evidence type="ECO:0000256" key="2">
    <source>
        <dbReference type="ARBA" id="ARBA00022448"/>
    </source>
</evidence>
<dbReference type="SUPFAM" id="SSF81324">
    <property type="entry name" value="Voltage-gated potassium channels"/>
    <property type="match status" value="1"/>
</dbReference>
<keyword evidence="2" id="KW-0813">Transport</keyword>
<comment type="caution">
    <text evidence="11">The sequence shown here is derived from an EMBL/GenBank/DDBJ whole genome shotgun (WGS) entry which is preliminary data.</text>
</comment>
<evidence type="ECO:0000256" key="6">
    <source>
        <dbReference type="ARBA" id="ARBA00023136"/>
    </source>
</evidence>
<evidence type="ECO:0000313" key="11">
    <source>
        <dbReference type="EMBL" id="MBM6941406.1"/>
    </source>
</evidence>
<feature type="transmembrane region" description="Helical" evidence="9">
    <location>
        <begin position="117"/>
        <end position="137"/>
    </location>
</feature>
<protein>
    <submittedName>
        <fullName evidence="11">Potassium channel family protein</fullName>
    </submittedName>
</protein>
<keyword evidence="5" id="KW-0406">Ion transport</keyword>
<feature type="transmembrane region" description="Helical" evidence="9">
    <location>
        <begin position="68"/>
        <end position="87"/>
    </location>
</feature>
<dbReference type="Proteomes" id="UP000785625">
    <property type="component" value="Unassembled WGS sequence"/>
</dbReference>
<accession>A0ABS2H021</accession>
<evidence type="ECO:0000313" key="12">
    <source>
        <dbReference type="Proteomes" id="UP000785625"/>
    </source>
</evidence>
<evidence type="ECO:0000256" key="5">
    <source>
        <dbReference type="ARBA" id="ARBA00023065"/>
    </source>
</evidence>
<comment type="subcellular location">
    <subcellularLocation>
        <location evidence="1">Membrane</location>
        <topology evidence="1">Multi-pass membrane protein</topology>
    </subcellularLocation>
</comment>
<feature type="transmembrane region" description="Helical" evidence="9">
    <location>
        <begin position="37"/>
        <end position="56"/>
    </location>
</feature>
<dbReference type="GO" id="GO:0034220">
    <property type="term" value="P:monoatomic ion transmembrane transport"/>
    <property type="evidence" value="ECO:0007669"/>
    <property type="project" value="UniProtKB-KW"/>
</dbReference>
<proteinExistence type="predicted"/>
<dbReference type="Gene3D" id="1.20.120.350">
    <property type="entry name" value="Voltage-gated potassium channels. Chain C"/>
    <property type="match status" value="1"/>
</dbReference>
<evidence type="ECO:0000256" key="7">
    <source>
        <dbReference type="ARBA" id="ARBA00023303"/>
    </source>
</evidence>
<evidence type="ECO:0000256" key="1">
    <source>
        <dbReference type="ARBA" id="ARBA00004141"/>
    </source>
</evidence>
<keyword evidence="7 11" id="KW-0407">Ion channel</keyword>
<dbReference type="PANTHER" id="PTHR11537:SF254">
    <property type="entry name" value="POTASSIUM VOLTAGE-GATED CHANNEL PROTEIN SHAB"/>
    <property type="match status" value="1"/>
</dbReference>
<keyword evidence="6 9" id="KW-0472">Membrane</keyword>
<dbReference type="Gene3D" id="1.10.287.70">
    <property type="match status" value="1"/>
</dbReference>
<reference evidence="11 12" key="1">
    <citation type="journal article" date="2021" name="Sci. Rep.">
        <title>The distribution of antibiotic resistance genes in chicken gut microbiota commensals.</title>
        <authorList>
            <person name="Juricova H."/>
            <person name="Matiasovicova J."/>
            <person name="Kubasova T."/>
            <person name="Cejkova D."/>
            <person name="Rychlik I."/>
        </authorList>
    </citation>
    <scope>NUCLEOTIDE SEQUENCE [LARGE SCALE GENOMIC DNA]</scope>
    <source>
        <strain evidence="11 12">An574</strain>
    </source>
</reference>
<keyword evidence="12" id="KW-1185">Reference proteome</keyword>
<dbReference type="PANTHER" id="PTHR11537">
    <property type="entry name" value="VOLTAGE-GATED POTASSIUM CHANNEL"/>
    <property type="match status" value="1"/>
</dbReference>
<keyword evidence="3 9" id="KW-0812">Transmembrane</keyword>
<keyword evidence="8" id="KW-0175">Coiled coil</keyword>
<dbReference type="InterPro" id="IPR028325">
    <property type="entry name" value="VG_K_chnl"/>
</dbReference>
<dbReference type="InterPro" id="IPR013099">
    <property type="entry name" value="K_chnl_dom"/>
</dbReference>
<dbReference type="EMBL" id="JACJKU010000152">
    <property type="protein sequence ID" value="MBM6941406.1"/>
    <property type="molecule type" value="Genomic_DNA"/>
</dbReference>
<feature type="transmembrane region" description="Helical" evidence="9">
    <location>
        <begin position="168"/>
        <end position="188"/>
    </location>
</feature>
<organism evidence="11 12">
    <name type="scientific">Limosilactobacillus coleohominis</name>
    <dbReference type="NCBI Taxonomy" id="181675"/>
    <lineage>
        <taxon>Bacteria</taxon>
        <taxon>Bacillati</taxon>
        <taxon>Bacillota</taxon>
        <taxon>Bacilli</taxon>
        <taxon>Lactobacillales</taxon>
        <taxon>Lactobacillaceae</taxon>
        <taxon>Limosilactobacillus</taxon>
    </lineage>
</organism>
<evidence type="ECO:0000256" key="3">
    <source>
        <dbReference type="ARBA" id="ARBA00022692"/>
    </source>
</evidence>
<keyword evidence="4 9" id="KW-1133">Transmembrane helix</keyword>